<accession>A0ABP8YT05</accession>
<dbReference type="RefSeq" id="WP_345526715.1">
    <property type="nucleotide sequence ID" value="NZ_BAABKN010000014.1"/>
</dbReference>
<feature type="domain" description="HTH tetR-type" evidence="5">
    <location>
        <begin position="12"/>
        <end position="72"/>
    </location>
</feature>
<sequence>MTTTPRTRLSPEQRREQLLDLGVRLLAHRSLDELSIDLLAEEAGISRGLLYHYFGSKQAFHEAVVRHAADDLIAQTTPPTDGEPLERLLTSVRAYVDYVVANHEGYVSLVKAAAGGNESLRAIYEEARAALNSRIFREDAVADSGEGEIVPDTPATRLVVRGWSAMTEELVLAWIDDPGGVTRDQLLAIIAGSLRAVVEAIPD</sequence>
<evidence type="ECO:0000256" key="4">
    <source>
        <dbReference type="PROSITE-ProRule" id="PRU00335"/>
    </source>
</evidence>
<dbReference type="Pfam" id="PF00440">
    <property type="entry name" value="TetR_N"/>
    <property type="match status" value="1"/>
</dbReference>
<keyword evidence="2 4" id="KW-0238">DNA-binding</keyword>
<comment type="caution">
    <text evidence="6">The sequence shown here is derived from an EMBL/GenBank/DDBJ whole genome shotgun (WGS) entry which is preliminary data.</text>
</comment>
<keyword evidence="3" id="KW-0804">Transcription</keyword>
<dbReference type="Proteomes" id="UP001499882">
    <property type="component" value="Unassembled WGS sequence"/>
</dbReference>
<dbReference type="Pfam" id="PF21943">
    <property type="entry name" value="TetR_C_46"/>
    <property type="match status" value="1"/>
</dbReference>
<feature type="DNA-binding region" description="H-T-H motif" evidence="4">
    <location>
        <begin position="35"/>
        <end position="54"/>
    </location>
</feature>
<dbReference type="EMBL" id="BAABKN010000014">
    <property type="protein sequence ID" value="GAA4736825.1"/>
    <property type="molecule type" value="Genomic_DNA"/>
</dbReference>
<dbReference type="PANTHER" id="PTHR30055">
    <property type="entry name" value="HTH-TYPE TRANSCRIPTIONAL REGULATOR RUTR"/>
    <property type="match status" value="1"/>
</dbReference>
<dbReference type="PANTHER" id="PTHR30055:SF174">
    <property type="entry name" value="TRANSCRIPTIONAL REGULATORY PROTEIN (PROBABLY TETR-FAMILY)-RELATED"/>
    <property type="match status" value="1"/>
</dbReference>
<evidence type="ECO:0000313" key="7">
    <source>
        <dbReference type="Proteomes" id="UP001499882"/>
    </source>
</evidence>
<reference evidence="7" key="1">
    <citation type="journal article" date="2019" name="Int. J. Syst. Evol. Microbiol.">
        <title>The Global Catalogue of Microorganisms (GCM) 10K type strain sequencing project: providing services to taxonomists for standard genome sequencing and annotation.</title>
        <authorList>
            <consortium name="The Broad Institute Genomics Platform"/>
            <consortium name="The Broad Institute Genome Sequencing Center for Infectious Disease"/>
            <person name="Wu L."/>
            <person name="Ma J."/>
        </authorList>
    </citation>
    <scope>NUCLEOTIDE SEQUENCE [LARGE SCALE GENOMIC DNA]</scope>
    <source>
        <strain evidence="7">JCM 18532</strain>
    </source>
</reference>
<keyword evidence="7" id="KW-1185">Reference proteome</keyword>
<protein>
    <submittedName>
        <fullName evidence="6">TetR/AcrR family transcriptional regulator</fullName>
    </submittedName>
</protein>
<dbReference type="PRINTS" id="PR00455">
    <property type="entry name" value="HTHTETR"/>
</dbReference>
<evidence type="ECO:0000256" key="2">
    <source>
        <dbReference type="ARBA" id="ARBA00023125"/>
    </source>
</evidence>
<name>A0ABP8YT05_9ACTN</name>
<dbReference type="Gene3D" id="1.10.357.10">
    <property type="entry name" value="Tetracycline Repressor, domain 2"/>
    <property type="match status" value="1"/>
</dbReference>
<evidence type="ECO:0000256" key="1">
    <source>
        <dbReference type="ARBA" id="ARBA00023015"/>
    </source>
</evidence>
<dbReference type="InterPro" id="IPR050109">
    <property type="entry name" value="HTH-type_TetR-like_transc_reg"/>
</dbReference>
<dbReference type="InterPro" id="IPR009057">
    <property type="entry name" value="Homeodomain-like_sf"/>
</dbReference>
<dbReference type="PROSITE" id="PS50977">
    <property type="entry name" value="HTH_TETR_2"/>
    <property type="match status" value="1"/>
</dbReference>
<dbReference type="InterPro" id="IPR001647">
    <property type="entry name" value="HTH_TetR"/>
</dbReference>
<dbReference type="SUPFAM" id="SSF46689">
    <property type="entry name" value="Homeodomain-like"/>
    <property type="match status" value="1"/>
</dbReference>
<proteinExistence type="predicted"/>
<gene>
    <name evidence="6" type="ORF">GCM10023350_20940</name>
</gene>
<dbReference type="InterPro" id="IPR054129">
    <property type="entry name" value="DesT_TetR_C"/>
</dbReference>
<evidence type="ECO:0000313" key="6">
    <source>
        <dbReference type="EMBL" id="GAA4736825.1"/>
    </source>
</evidence>
<evidence type="ECO:0000256" key="3">
    <source>
        <dbReference type="ARBA" id="ARBA00023163"/>
    </source>
</evidence>
<keyword evidence="1" id="KW-0805">Transcription regulation</keyword>
<evidence type="ECO:0000259" key="5">
    <source>
        <dbReference type="PROSITE" id="PS50977"/>
    </source>
</evidence>
<organism evidence="6 7">
    <name type="scientific">Nocardioides endophyticus</name>
    <dbReference type="NCBI Taxonomy" id="1353775"/>
    <lineage>
        <taxon>Bacteria</taxon>
        <taxon>Bacillati</taxon>
        <taxon>Actinomycetota</taxon>
        <taxon>Actinomycetes</taxon>
        <taxon>Propionibacteriales</taxon>
        <taxon>Nocardioidaceae</taxon>
        <taxon>Nocardioides</taxon>
    </lineage>
</organism>